<dbReference type="EMBL" id="JACIIG010000006">
    <property type="protein sequence ID" value="MBB4568753.1"/>
    <property type="molecule type" value="Genomic_DNA"/>
</dbReference>
<feature type="domain" description="N-acetyltransferase" evidence="1">
    <location>
        <begin position="6"/>
        <end position="140"/>
    </location>
</feature>
<keyword evidence="3" id="KW-1185">Reference proteome</keyword>
<comment type="caution">
    <text evidence="2">The sequence shown here is derived from an EMBL/GenBank/DDBJ whole genome shotgun (WGS) entry which is preliminary data.</text>
</comment>
<gene>
    <name evidence="2" type="ORF">GGE60_002872</name>
</gene>
<dbReference type="CDD" id="cd04301">
    <property type="entry name" value="NAT_SF"/>
    <property type="match status" value="1"/>
</dbReference>
<dbReference type="Pfam" id="PF13508">
    <property type="entry name" value="Acetyltransf_7"/>
    <property type="match status" value="1"/>
</dbReference>
<dbReference type="Gene3D" id="3.40.630.30">
    <property type="match status" value="1"/>
</dbReference>
<dbReference type="GO" id="GO:0016747">
    <property type="term" value="F:acyltransferase activity, transferring groups other than amino-acyl groups"/>
    <property type="evidence" value="ECO:0007669"/>
    <property type="project" value="InterPro"/>
</dbReference>
<organism evidence="2 3">
    <name type="scientific">Rhizobium leucaenae</name>
    <dbReference type="NCBI Taxonomy" id="29450"/>
    <lineage>
        <taxon>Bacteria</taxon>
        <taxon>Pseudomonadati</taxon>
        <taxon>Pseudomonadota</taxon>
        <taxon>Alphaproteobacteria</taxon>
        <taxon>Hyphomicrobiales</taxon>
        <taxon>Rhizobiaceae</taxon>
        <taxon>Rhizobium/Agrobacterium group</taxon>
        <taxon>Rhizobium</taxon>
    </lineage>
</organism>
<dbReference type="Gene3D" id="3.40.630.90">
    <property type="match status" value="1"/>
</dbReference>
<dbReference type="Pfam" id="PF18014">
    <property type="entry name" value="Acetyltransf_18"/>
    <property type="match status" value="1"/>
</dbReference>
<dbReference type="RefSeq" id="WP_028752022.1">
    <property type="nucleotide sequence ID" value="NZ_JACIIG010000006.1"/>
</dbReference>
<dbReference type="SUPFAM" id="SSF55729">
    <property type="entry name" value="Acyl-CoA N-acyltransferases (Nat)"/>
    <property type="match status" value="1"/>
</dbReference>
<dbReference type="InterPro" id="IPR016181">
    <property type="entry name" value="Acyl_CoA_acyltransferase"/>
</dbReference>
<sequence>MQATGIDLRPFDQSHLQSALALSRQAGWPHRLEEWQMLLELSRGLVVVESEKVVATIFVTPYGDDVATINMVIVDESMRGRGIGRQIMQAALEIVGDRECRLIATADGLPLYESLGFEKTGTIVQHQGPLRACIAPPTVDWATAADLEQIVALDRVAFGADRTALVQALSQAGPLAVVREADTLRGYAALRSFGRGELCGPVVAENAGDAEDLLSFLFATRSGAFMRVDTGSETGLASFLLEHGLAHVGGGITMRRAASSALSSIPSVHTFALASQALG</sequence>
<dbReference type="AlphaFoldDB" id="A0A7W6ZV55"/>
<protein>
    <submittedName>
        <fullName evidence="2">GNAT superfamily N-acetyltransferase</fullName>
    </submittedName>
</protein>
<name>A0A7W6ZV55_9HYPH</name>
<dbReference type="Proteomes" id="UP000543836">
    <property type="component" value="Unassembled WGS sequence"/>
</dbReference>
<dbReference type="OrthoDB" id="8453373at2"/>
<dbReference type="PROSITE" id="PS51186">
    <property type="entry name" value="GNAT"/>
    <property type="match status" value="1"/>
</dbReference>
<dbReference type="PANTHER" id="PTHR47237:SF2">
    <property type="entry name" value="BLL4206 PROTEIN"/>
    <property type="match status" value="1"/>
</dbReference>
<evidence type="ECO:0000313" key="3">
    <source>
        <dbReference type="Proteomes" id="UP000543836"/>
    </source>
</evidence>
<accession>A0A7W6ZV55</accession>
<dbReference type="InterPro" id="IPR052729">
    <property type="entry name" value="Acyl/Acetyltrans_Enzymes"/>
</dbReference>
<dbReference type="InterPro" id="IPR000182">
    <property type="entry name" value="GNAT_dom"/>
</dbReference>
<keyword evidence="2" id="KW-0808">Transferase</keyword>
<dbReference type="PANTHER" id="PTHR47237">
    <property type="entry name" value="SLL0310 PROTEIN"/>
    <property type="match status" value="1"/>
</dbReference>
<reference evidence="2 3" key="1">
    <citation type="submission" date="2020-08" db="EMBL/GenBank/DDBJ databases">
        <title>Genomic Encyclopedia of Type Strains, Phase IV (KMG-V): Genome sequencing to study the core and pangenomes of soil and plant-associated prokaryotes.</title>
        <authorList>
            <person name="Whitman W."/>
        </authorList>
    </citation>
    <scope>NUCLEOTIDE SEQUENCE [LARGE SCALE GENOMIC DNA]</scope>
    <source>
        <strain evidence="2 3">SEMIA 492</strain>
    </source>
</reference>
<proteinExistence type="predicted"/>
<dbReference type="InterPro" id="IPR041496">
    <property type="entry name" value="YitH/HolE_GNAT"/>
</dbReference>
<evidence type="ECO:0000313" key="2">
    <source>
        <dbReference type="EMBL" id="MBB4568753.1"/>
    </source>
</evidence>
<evidence type="ECO:0000259" key="1">
    <source>
        <dbReference type="PROSITE" id="PS51186"/>
    </source>
</evidence>